<feature type="domain" description="AMP-dependent synthetase/ligase" evidence="2">
    <location>
        <begin position="30"/>
        <end position="440"/>
    </location>
</feature>
<evidence type="ECO:0000259" key="2">
    <source>
        <dbReference type="Pfam" id="PF00501"/>
    </source>
</evidence>
<dbReference type="Proteomes" id="UP000029424">
    <property type="component" value="Chromosome 1"/>
</dbReference>
<dbReference type="PROSITE" id="PS00455">
    <property type="entry name" value="AMP_BINDING"/>
    <property type="match status" value="1"/>
</dbReference>
<keyword evidence="1" id="KW-0479">Metal-binding</keyword>
<dbReference type="NCBIfam" id="NF005714">
    <property type="entry name" value="PRK07529.1"/>
    <property type="match status" value="1"/>
</dbReference>
<dbReference type="Pfam" id="PF00501">
    <property type="entry name" value="AMP-binding"/>
    <property type="match status" value="1"/>
</dbReference>
<gene>
    <name evidence="4" type="ORF">DM82_1324</name>
</gene>
<dbReference type="Gene3D" id="3.30.300.30">
    <property type="match status" value="1"/>
</dbReference>
<dbReference type="SUPFAM" id="SSF56801">
    <property type="entry name" value="Acetyl-CoA synthetase-like"/>
    <property type="match status" value="1"/>
</dbReference>
<dbReference type="EMBL" id="CP008726">
    <property type="protein sequence ID" value="AIO67903.1"/>
    <property type="molecule type" value="Genomic_DNA"/>
</dbReference>
<accession>A0AAI8B915</accession>
<dbReference type="Gene3D" id="3.40.50.12780">
    <property type="entry name" value="N-terminal domain of ligase-like"/>
    <property type="match status" value="1"/>
</dbReference>
<evidence type="ECO:0000313" key="5">
    <source>
        <dbReference type="Proteomes" id="UP000029424"/>
    </source>
</evidence>
<sequence length="661" mass="71824">MAVRDIHDIEQIERVPLHARALPANTLQIFDERAAKTPDAPALTFFLDADRHERSHTWTFAELRADIVRTTNVLASLGIGAGDVAAFVLPNLPETHFAIWGGEAAGIAMAINPLLDGAQIAELVDAARAKVLLCVAPTPGVDIWPKLAPHLDAMPTVETVVWVDLRPYVSLPKRAALAWIERREKARAPGTRVRIVNLHAEMRRQPGDRLIKPRTITPDEPSSYFCTGGTTGRPKIAVRTHGCEVFDVWSASETQVRDGDDARTVFCGLPLFHVNGQLVTGLMAWLRGHHVVLGTPQGYRGKNVIARFWEIVEAYRINAFSGVPTLYAALLQQPVGRHDIGSLEYAACGAAPMPVELARSFERTTGVKIVEGYGLTESACVASLNPLDGERRIGSIGLRLPYQRMRAVIVDDTGRYVRDALVDEVGLIALSGPNVFRGYLDPAHERGLWIDVTGERWLNTGDLGRRDADGYFWLVGRKKELIIRGGHNIDPRVIEDALAAHPAVALAAAIGRPDAHAGELPVAYVQLKAGASADEDALLAFAAGAIPERAAVPKHVRILDAVPTTVVGKIFKPELQRREIADVVAACARDAQAALERVDVVQDARRGLVAKVAVRGPRDALAERLSRHAFAVDWVERGERAGDDALAAAAFDAAAERHRTS</sequence>
<dbReference type="InterPro" id="IPR045851">
    <property type="entry name" value="AMP-bd_C_sf"/>
</dbReference>
<keyword evidence="5" id="KW-1185">Reference proteome</keyword>
<organism evidence="4 5">
    <name type="scientific">Burkholderia oklahomensis</name>
    <dbReference type="NCBI Taxonomy" id="342113"/>
    <lineage>
        <taxon>Bacteria</taxon>
        <taxon>Pseudomonadati</taxon>
        <taxon>Pseudomonadota</taxon>
        <taxon>Betaproteobacteria</taxon>
        <taxon>Burkholderiales</taxon>
        <taxon>Burkholderiaceae</taxon>
        <taxon>Burkholderia</taxon>
        <taxon>pseudomallei group</taxon>
    </lineage>
</organism>
<dbReference type="GO" id="GO:0016878">
    <property type="term" value="F:acid-thiol ligase activity"/>
    <property type="evidence" value="ECO:0007669"/>
    <property type="project" value="UniProtKB-ARBA"/>
</dbReference>
<proteinExistence type="predicted"/>
<protein>
    <submittedName>
        <fullName evidence="4">AMP-binding enzyme family protein</fullName>
    </submittedName>
</protein>
<dbReference type="Pfam" id="PF13193">
    <property type="entry name" value="AMP-binding_C"/>
    <property type="match status" value="1"/>
</dbReference>
<dbReference type="PANTHER" id="PTHR43767">
    <property type="entry name" value="LONG-CHAIN-FATTY-ACID--COA LIGASE"/>
    <property type="match status" value="1"/>
</dbReference>
<reference evidence="4 5" key="1">
    <citation type="submission" date="2014-06" db="EMBL/GenBank/DDBJ databases">
        <authorList>
            <person name="Bishop-Lilly K.A."/>
            <person name="Broomall S.M."/>
            <person name="Chain P.S."/>
            <person name="Chertkov O."/>
            <person name="Coyne S.R."/>
            <person name="Daligault H.E."/>
            <person name="Davenport K.W."/>
            <person name="Erkkila T."/>
            <person name="Frey K.G."/>
            <person name="Gibbons H.S."/>
            <person name="Gu W."/>
            <person name="Jaissle J."/>
            <person name="Johnson S.L."/>
            <person name="Koroleva G.I."/>
            <person name="Ladner J.T."/>
            <person name="Lo C.-C."/>
            <person name="Minogue T.D."/>
            <person name="Munk C."/>
            <person name="Palacios G.F."/>
            <person name="Redden C.L."/>
            <person name="Rosenzweig C.N."/>
            <person name="Scholz M.B."/>
            <person name="Teshima H."/>
            <person name="Xu Y."/>
        </authorList>
    </citation>
    <scope>NUCLEOTIDE SEQUENCE [LARGE SCALE GENOMIC DNA]</scope>
    <source>
        <strain evidence="4 5">EO147</strain>
    </source>
</reference>
<dbReference type="InterPro" id="IPR025110">
    <property type="entry name" value="AMP-bd_C"/>
</dbReference>
<dbReference type="GO" id="GO:0046872">
    <property type="term" value="F:metal ion binding"/>
    <property type="evidence" value="ECO:0007669"/>
    <property type="project" value="UniProtKB-KW"/>
</dbReference>
<dbReference type="InterPro" id="IPR050237">
    <property type="entry name" value="ATP-dep_AMP-bd_enzyme"/>
</dbReference>
<dbReference type="AlphaFoldDB" id="A0AAI8B915"/>
<evidence type="ECO:0000256" key="1">
    <source>
        <dbReference type="ARBA" id="ARBA00022723"/>
    </source>
</evidence>
<dbReference type="KEGG" id="bok:DM82_1324"/>
<evidence type="ECO:0000313" key="4">
    <source>
        <dbReference type="EMBL" id="AIO67903.1"/>
    </source>
</evidence>
<dbReference type="RefSeq" id="WP_010103576.1">
    <property type="nucleotide sequence ID" value="NZ_CP008726.1"/>
</dbReference>
<feature type="domain" description="AMP-binding enzyme C-terminal" evidence="3">
    <location>
        <begin position="494"/>
        <end position="569"/>
    </location>
</feature>
<dbReference type="InterPro" id="IPR042099">
    <property type="entry name" value="ANL_N_sf"/>
</dbReference>
<dbReference type="InterPro" id="IPR000873">
    <property type="entry name" value="AMP-dep_synth/lig_dom"/>
</dbReference>
<dbReference type="InterPro" id="IPR020845">
    <property type="entry name" value="AMP-binding_CS"/>
</dbReference>
<evidence type="ECO:0000259" key="3">
    <source>
        <dbReference type="Pfam" id="PF13193"/>
    </source>
</evidence>
<name>A0AAI8B915_9BURK</name>
<dbReference type="PANTHER" id="PTHR43767:SF1">
    <property type="entry name" value="NONRIBOSOMAL PEPTIDE SYNTHASE PES1 (EUROFUNG)-RELATED"/>
    <property type="match status" value="1"/>
</dbReference>